<evidence type="ECO:0000259" key="9">
    <source>
        <dbReference type="PROSITE" id="PS50893"/>
    </source>
</evidence>
<dbReference type="InterPro" id="IPR003439">
    <property type="entry name" value="ABC_transporter-like_ATP-bd"/>
</dbReference>
<keyword evidence="6 10" id="KW-0067">ATP-binding</keyword>
<reference evidence="10" key="2">
    <citation type="journal article" date="2021" name="PeerJ">
        <title>Extensive microbial diversity within the chicken gut microbiome revealed by metagenomics and culture.</title>
        <authorList>
            <person name="Gilroy R."/>
            <person name="Ravi A."/>
            <person name="Getino M."/>
            <person name="Pursley I."/>
            <person name="Horton D.L."/>
            <person name="Alikhan N.F."/>
            <person name="Baker D."/>
            <person name="Gharbi K."/>
            <person name="Hall N."/>
            <person name="Watson M."/>
            <person name="Adriaenssens E.M."/>
            <person name="Foster-Nyarko E."/>
            <person name="Jarju S."/>
            <person name="Secka A."/>
            <person name="Antonio M."/>
            <person name="Oren A."/>
            <person name="Chaudhuri R.R."/>
            <person name="La Ragione R."/>
            <person name="Hildebrand F."/>
            <person name="Pallen M.J."/>
        </authorList>
    </citation>
    <scope>NUCLEOTIDE SEQUENCE</scope>
    <source>
        <strain evidence="10">ChiGjej2B2-16831</strain>
    </source>
</reference>
<keyword evidence="4" id="KW-0677">Repeat</keyword>
<dbReference type="SMART" id="SM00382">
    <property type="entry name" value="AAA"/>
    <property type="match status" value="1"/>
</dbReference>
<dbReference type="GO" id="GO:0005524">
    <property type="term" value="F:ATP binding"/>
    <property type="evidence" value="ECO:0007669"/>
    <property type="project" value="UniProtKB-KW"/>
</dbReference>
<dbReference type="Gene3D" id="3.40.50.300">
    <property type="entry name" value="P-loop containing nucleotide triphosphate hydrolases"/>
    <property type="match status" value="2"/>
</dbReference>
<dbReference type="GO" id="GO:0016887">
    <property type="term" value="F:ATP hydrolysis activity"/>
    <property type="evidence" value="ECO:0007669"/>
    <property type="project" value="InterPro"/>
</dbReference>
<dbReference type="PANTHER" id="PTHR43790">
    <property type="entry name" value="CARBOHYDRATE TRANSPORT ATP-BINDING PROTEIN MG119-RELATED"/>
    <property type="match status" value="1"/>
</dbReference>
<sequence>MNNECIVRFENLTKRFGDNVANDHIDLEIHKGQIHAILGENGSGKSTIMKILYGLYQPTEGSIYVRGERVRFSSSKQAIEKGICMIHQHFMLVKQMTVFENIISGDARNRRVINKKELIARIRQISDKFGLQIDPDKYIYQLSVGEQQRVEIIKALYRNAEILILDEPTSVLTKQETFELLRVLRVLVDEGMTVIFITHKLEEVLEFADVCTVFRAGKKIGTVLTRDTDKVSLSRMMVGRDVVFRVARDELAPGETVLRVRDLSFRNKYGRVVVDGVNLEVRAGEVLGIAGVDGNGQTELSELIMGTEK</sequence>
<evidence type="ECO:0000313" key="10">
    <source>
        <dbReference type="EMBL" id="HIU94004.1"/>
    </source>
</evidence>
<dbReference type="PROSITE" id="PS50893">
    <property type="entry name" value="ABC_TRANSPORTER_2"/>
    <property type="match status" value="1"/>
</dbReference>
<dbReference type="InterPro" id="IPR027417">
    <property type="entry name" value="P-loop_NTPase"/>
</dbReference>
<dbReference type="PANTHER" id="PTHR43790:SF4">
    <property type="entry name" value="GUANOSINE IMPORT ATP-BINDING PROTEIN NUPO"/>
    <property type="match status" value="1"/>
</dbReference>
<feature type="non-terminal residue" evidence="10">
    <location>
        <position position="309"/>
    </location>
</feature>
<name>A0A9D1N2N8_9FIRM</name>
<reference evidence="10" key="1">
    <citation type="submission" date="2020-10" db="EMBL/GenBank/DDBJ databases">
        <authorList>
            <person name="Gilroy R."/>
        </authorList>
    </citation>
    <scope>NUCLEOTIDE SEQUENCE</scope>
    <source>
        <strain evidence="10">ChiGjej2B2-16831</strain>
    </source>
</reference>
<proteinExistence type="predicted"/>
<dbReference type="InterPro" id="IPR003593">
    <property type="entry name" value="AAA+_ATPase"/>
</dbReference>
<evidence type="ECO:0000256" key="8">
    <source>
        <dbReference type="ARBA" id="ARBA00023136"/>
    </source>
</evidence>
<dbReference type="CDD" id="cd03216">
    <property type="entry name" value="ABC_Carb_Monos_I"/>
    <property type="match status" value="1"/>
</dbReference>
<dbReference type="EMBL" id="DVNZ01000080">
    <property type="protein sequence ID" value="HIU94004.1"/>
    <property type="molecule type" value="Genomic_DNA"/>
</dbReference>
<evidence type="ECO:0000256" key="3">
    <source>
        <dbReference type="ARBA" id="ARBA00022475"/>
    </source>
</evidence>
<evidence type="ECO:0000256" key="5">
    <source>
        <dbReference type="ARBA" id="ARBA00022741"/>
    </source>
</evidence>
<organism evidence="10 11">
    <name type="scientific">Candidatus Aphodomorpha intestinavium</name>
    <dbReference type="NCBI Taxonomy" id="2840672"/>
    <lineage>
        <taxon>Bacteria</taxon>
        <taxon>Bacillati</taxon>
        <taxon>Bacillota</taxon>
        <taxon>Clostridia</taxon>
        <taxon>Eubacteriales</taxon>
        <taxon>Candidatus Aphodomorpha</taxon>
    </lineage>
</organism>
<feature type="domain" description="ABC transporter" evidence="9">
    <location>
        <begin position="7"/>
        <end position="241"/>
    </location>
</feature>
<dbReference type="Proteomes" id="UP000824128">
    <property type="component" value="Unassembled WGS sequence"/>
</dbReference>
<dbReference type="Pfam" id="PF00005">
    <property type="entry name" value="ABC_tran"/>
    <property type="match status" value="1"/>
</dbReference>
<dbReference type="InterPro" id="IPR050107">
    <property type="entry name" value="ABC_carbohydrate_import_ATPase"/>
</dbReference>
<keyword evidence="2" id="KW-0813">Transport</keyword>
<evidence type="ECO:0000256" key="6">
    <source>
        <dbReference type="ARBA" id="ARBA00022840"/>
    </source>
</evidence>
<dbReference type="GO" id="GO:0005886">
    <property type="term" value="C:plasma membrane"/>
    <property type="evidence" value="ECO:0007669"/>
    <property type="project" value="UniProtKB-SubCell"/>
</dbReference>
<evidence type="ECO:0000256" key="1">
    <source>
        <dbReference type="ARBA" id="ARBA00004202"/>
    </source>
</evidence>
<accession>A0A9D1N2N8</accession>
<keyword evidence="8" id="KW-0472">Membrane</keyword>
<evidence type="ECO:0000256" key="2">
    <source>
        <dbReference type="ARBA" id="ARBA00022448"/>
    </source>
</evidence>
<gene>
    <name evidence="10" type="ORF">IAD24_02480</name>
</gene>
<dbReference type="InterPro" id="IPR017871">
    <property type="entry name" value="ABC_transporter-like_CS"/>
</dbReference>
<comment type="caution">
    <text evidence="10">The sequence shown here is derived from an EMBL/GenBank/DDBJ whole genome shotgun (WGS) entry which is preliminary data.</text>
</comment>
<evidence type="ECO:0000313" key="11">
    <source>
        <dbReference type="Proteomes" id="UP000824128"/>
    </source>
</evidence>
<keyword evidence="7" id="KW-1278">Translocase</keyword>
<evidence type="ECO:0000256" key="4">
    <source>
        <dbReference type="ARBA" id="ARBA00022737"/>
    </source>
</evidence>
<protein>
    <submittedName>
        <fullName evidence="10">ATP-binding cassette domain-containing protein</fullName>
    </submittedName>
</protein>
<dbReference type="SUPFAM" id="SSF52540">
    <property type="entry name" value="P-loop containing nucleoside triphosphate hydrolases"/>
    <property type="match status" value="2"/>
</dbReference>
<dbReference type="AlphaFoldDB" id="A0A9D1N2N8"/>
<keyword evidence="3" id="KW-1003">Cell membrane</keyword>
<comment type="subcellular location">
    <subcellularLocation>
        <location evidence="1">Cell membrane</location>
        <topology evidence="1">Peripheral membrane protein</topology>
    </subcellularLocation>
</comment>
<dbReference type="PROSITE" id="PS00211">
    <property type="entry name" value="ABC_TRANSPORTER_1"/>
    <property type="match status" value="1"/>
</dbReference>
<evidence type="ECO:0000256" key="7">
    <source>
        <dbReference type="ARBA" id="ARBA00022967"/>
    </source>
</evidence>
<keyword evidence="5" id="KW-0547">Nucleotide-binding</keyword>
<dbReference type="FunFam" id="3.40.50.300:FF:000127">
    <property type="entry name" value="Ribose import ATP-binding protein RbsA"/>
    <property type="match status" value="1"/>
</dbReference>